<dbReference type="Proteomes" id="UP001266305">
    <property type="component" value="Unassembled WGS sequence"/>
</dbReference>
<sequence length="172" mass="19451">MNTGEAESNSNFATVGAGSEDWLDAVEFVLGQLYCSCTAPFCSDQRKIRERTNSCDKEAALPLGCSGRGGMSTGWEKEEKQKHIRKDKEAMSSQKGYTETGKQILGPVKERLLEEREYNDPSDNNKEELVTSELGEMLLMLLAADEDDKLTDFENEWDLFHDDLEDFYDLTQ</sequence>
<accession>A0ABQ9VL34</accession>
<organism evidence="3 4">
    <name type="scientific">Saguinus oedipus</name>
    <name type="common">Cotton-top tamarin</name>
    <name type="synonym">Oedipomidas oedipus</name>
    <dbReference type="NCBI Taxonomy" id="9490"/>
    <lineage>
        <taxon>Eukaryota</taxon>
        <taxon>Metazoa</taxon>
        <taxon>Chordata</taxon>
        <taxon>Craniata</taxon>
        <taxon>Vertebrata</taxon>
        <taxon>Euteleostomi</taxon>
        <taxon>Mammalia</taxon>
        <taxon>Eutheria</taxon>
        <taxon>Euarchontoglires</taxon>
        <taxon>Primates</taxon>
        <taxon>Haplorrhini</taxon>
        <taxon>Platyrrhini</taxon>
        <taxon>Cebidae</taxon>
        <taxon>Callitrichinae</taxon>
        <taxon>Saguinus</taxon>
    </lineage>
</organism>
<feature type="compositionally biased region" description="Basic and acidic residues" evidence="1">
    <location>
        <begin position="75"/>
        <end position="90"/>
    </location>
</feature>
<comment type="caution">
    <text evidence="3">The sequence shown here is derived from an EMBL/GenBank/DDBJ whole genome shotgun (WGS) entry which is preliminary data.</text>
</comment>
<proteinExistence type="predicted"/>
<evidence type="ECO:0000259" key="2">
    <source>
        <dbReference type="Pfam" id="PF15815"/>
    </source>
</evidence>
<feature type="compositionally biased region" description="Polar residues" evidence="1">
    <location>
        <begin position="91"/>
        <end position="100"/>
    </location>
</feature>
<dbReference type="InterPro" id="IPR031644">
    <property type="entry name" value="MKRN1_C"/>
</dbReference>
<name>A0ABQ9VL34_SAGOE</name>
<dbReference type="EMBL" id="JASSZA010000005">
    <property type="protein sequence ID" value="KAK2110083.1"/>
    <property type="molecule type" value="Genomic_DNA"/>
</dbReference>
<evidence type="ECO:0000313" key="3">
    <source>
        <dbReference type="EMBL" id="KAK2110083.1"/>
    </source>
</evidence>
<protein>
    <recommendedName>
        <fullName evidence="2">E3 ubiquitin-protein ligase makorin 1 C-terminal domain-containing protein</fullName>
    </recommendedName>
</protein>
<reference evidence="3 4" key="1">
    <citation type="submission" date="2023-05" db="EMBL/GenBank/DDBJ databases">
        <title>B98-5 Cell Line De Novo Hybrid Assembly: An Optical Mapping Approach.</title>
        <authorList>
            <person name="Kananen K."/>
            <person name="Auerbach J.A."/>
            <person name="Kautto E."/>
            <person name="Blachly J.S."/>
        </authorList>
    </citation>
    <scope>NUCLEOTIDE SEQUENCE [LARGE SCALE GENOMIC DNA]</scope>
    <source>
        <strain evidence="3">B95-8</strain>
        <tissue evidence="3">Cell line</tissue>
    </source>
</reference>
<feature type="region of interest" description="Disordered" evidence="1">
    <location>
        <begin position="68"/>
        <end position="100"/>
    </location>
</feature>
<feature type="domain" description="E3 ubiquitin-protein ligase makorin 1 C-terminal" evidence="2">
    <location>
        <begin position="92"/>
        <end position="171"/>
    </location>
</feature>
<keyword evidence="4" id="KW-1185">Reference proteome</keyword>
<evidence type="ECO:0000256" key="1">
    <source>
        <dbReference type="SAM" id="MobiDB-lite"/>
    </source>
</evidence>
<dbReference type="Pfam" id="PF15815">
    <property type="entry name" value="MKRN1_C"/>
    <property type="match status" value="1"/>
</dbReference>
<evidence type="ECO:0000313" key="4">
    <source>
        <dbReference type="Proteomes" id="UP001266305"/>
    </source>
</evidence>
<gene>
    <name evidence="3" type="ORF">P7K49_009829</name>
</gene>